<gene>
    <name evidence="2" type="ORF">CYNAS_LOCUS7703</name>
</gene>
<evidence type="ECO:0000313" key="3">
    <source>
        <dbReference type="Proteomes" id="UP001176961"/>
    </source>
</evidence>
<dbReference type="InterPro" id="IPR036116">
    <property type="entry name" value="FN3_sf"/>
</dbReference>
<dbReference type="InterPro" id="IPR013783">
    <property type="entry name" value="Ig-like_fold"/>
</dbReference>
<dbReference type="AlphaFoldDB" id="A0AA36GP26"/>
<dbReference type="Gene3D" id="2.60.40.10">
    <property type="entry name" value="Immunoglobulins"/>
    <property type="match status" value="1"/>
</dbReference>
<proteinExistence type="predicted"/>
<feature type="domain" description="Fibronectin type-III" evidence="1">
    <location>
        <begin position="68"/>
        <end position="163"/>
    </location>
</feature>
<protein>
    <recommendedName>
        <fullName evidence="1">Fibronectin type-III domain-containing protein</fullName>
    </recommendedName>
</protein>
<name>A0AA36GP26_CYLNA</name>
<reference evidence="2" key="1">
    <citation type="submission" date="2023-07" db="EMBL/GenBank/DDBJ databases">
        <authorList>
            <consortium name="CYATHOMIX"/>
        </authorList>
    </citation>
    <scope>NUCLEOTIDE SEQUENCE</scope>
    <source>
        <strain evidence="2">N/A</strain>
    </source>
</reference>
<dbReference type="EMBL" id="CATQJL010000112">
    <property type="protein sequence ID" value="CAJ0595720.1"/>
    <property type="molecule type" value="Genomic_DNA"/>
</dbReference>
<organism evidence="2 3">
    <name type="scientific">Cylicocyclus nassatus</name>
    <name type="common">Nematode worm</name>
    <dbReference type="NCBI Taxonomy" id="53992"/>
    <lineage>
        <taxon>Eukaryota</taxon>
        <taxon>Metazoa</taxon>
        <taxon>Ecdysozoa</taxon>
        <taxon>Nematoda</taxon>
        <taxon>Chromadorea</taxon>
        <taxon>Rhabditida</taxon>
        <taxon>Rhabditina</taxon>
        <taxon>Rhabditomorpha</taxon>
        <taxon>Strongyloidea</taxon>
        <taxon>Strongylidae</taxon>
        <taxon>Cylicocyclus</taxon>
    </lineage>
</organism>
<accession>A0AA36GP26</accession>
<evidence type="ECO:0000259" key="1">
    <source>
        <dbReference type="PROSITE" id="PS50853"/>
    </source>
</evidence>
<dbReference type="Proteomes" id="UP001176961">
    <property type="component" value="Unassembled WGS sequence"/>
</dbReference>
<evidence type="ECO:0000313" key="2">
    <source>
        <dbReference type="EMBL" id="CAJ0595720.1"/>
    </source>
</evidence>
<dbReference type="PROSITE" id="PS50853">
    <property type="entry name" value="FN3"/>
    <property type="match status" value="1"/>
</dbReference>
<sequence length="258" mass="29427">MEKLTSFSVFGESNNVELEQKTDQTTTDIEIKKRPWRFRVEVSPLAGSYIGIKKEEEIYIAERVPAVSPTEVKVIVHAHNQVHIRFKPIPNIALYGEDKGCKVEVCEKENIQACMTVIAQPQTGEVKLERLQSSKAYSVRAACSTNIGFGPYSNWIAFDNAATTIEQTKKKTTKKAISERVKQDDDPMIELEMHDGFNLIITWNFKTSDGSNYDLKLIKKFFLRQFVKERGAEFYTNKTLVSDASLKEYSFGVTFLLF</sequence>
<dbReference type="InterPro" id="IPR003961">
    <property type="entry name" value="FN3_dom"/>
</dbReference>
<comment type="caution">
    <text evidence="2">The sequence shown here is derived from an EMBL/GenBank/DDBJ whole genome shotgun (WGS) entry which is preliminary data.</text>
</comment>
<keyword evidence="3" id="KW-1185">Reference proteome</keyword>
<dbReference type="SUPFAM" id="SSF49265">
    <property type="entry name" value="Fibronectin type III"/>
    <property type="match status" value="1"/>
</dbReference>
<dbReference type="CDD" id="cd00063">
    <property type="entry name" value="FN3"/>
    <property type="match status" value="1"/>
</dbReference>